<sequence length="242" mass="26225">METDGTEVVQAQPGKPVNPGEPPRPTQQPVEQPVEQVPGVERAREAKQALRRRVRRSRAARTGEQKRADEVSLTRRVLTHEAVRRASTIAVYASLPDEPGTGELRAALHREGVRVLLPVVVEGEGPPTLDWALDTGPLATTGVLELPEPTGERLGPDAVTQADVLLIPALAVDTSGVRMGRGRGYYDVALARFRDLRPNATVIALVHDDELLDASTTPVPAEPHDRRVDAVITPRRSLSSRA</sequence>
<evidence type="ECO:0000313" key="6">
    <source>
        <dbReference type="EMBL" id="MDP9825754.1"/>
    </source>
</evidence>
<evidence type="ECO:0000256" key="5">
    <source>
        <dbReference type="SAM" id="MobiDB-lite"/>
    </source>
</evidence>
<reference evidence="6 7" key="1">
    <citation type="submission" date="2023-07" db="EMBL/GenBank/DDBJ databases">
        <title>Sequencing the genomes of 1000 actinobacteria strains.</title>
        <authorList>
            <person name="Klenk H.-P."/>
        </authorList>
    </citation>
    <scope>NUCLEOTIDE SEQUENCE [LARGE SCALE GENOMIC DNA]</scope>
    <source>
        <strain evidence="6 7">DSM 44388</strain>
    </source>
</reference>
<dbReference type="RefSeq" id="WP_307239858.1">
    <property type="nucleotide sequence ID" value="NZ_JAUSQZ010000001.1"/>
</dbReference>
<proteinExistence type="inferred from homology"/>
<dbReference type="EC" id="6.3.3.2" evidence="4"/>
<keyword evidence="4" id="KW-0479">Metal-binding</keyword>
<feature type="compositionally biased region" description="Basic residues" evidence="5">
    <location>
        <begin position="49"/>
        <end position="59"/>
    </location>
</feature>
<evidence type="ECO:0000256" key="1">
    <source>
        <dbReference type="ARBA" id="ARBA00010638"/>
    </source>
</evidence>
<comment type="caution">
    <text evidence="6">The sequence shown here is derived from an EMBL/GenBank/DDBJ whole genome shotgun (WGS) entry which is preliminary data.</text>
</comment>
<dbReference type="SUPFAM" id="SSF100950">
    <property type="entry name" value="NagB/RpiA/CoA transferase-like"/>
    <property type="match status" value="1"/>
</dbReference>
<keyword evidence="2 4" id="KW-0547">Nucleotide-binding</keyword>
<dbReference type="Gene3D" id="3.40.50.10420">
    <property type="entry name" value="NagB/RpiA/CoA transferase-like"/>
    <property type="match status" value="1"/>
</dbReference>
<comment type="similarity">
    <text evidence="1 4">Belongs to the 5-formyltetrahydrofolate cyclo-ligase family.</text>
</comment>
<keyword evidence="7" id="KW-1185">Reference proteome</keyword>
<keyword evidence="4" id="KW-0460">Magnesium</keyword>
<name>A0ABT9NZ87_9ACTN</name>
<dbReference type="InterPro" id="IPR037171">
    <property type="entry name" value="NagB/RpiA_transferase-like"/>
</dbReference>
<comment type="catalytic activity">
    <reaction evidence="4">
        <text>(6S)-5-formyl-5,6,7,8-tetrahydrofolate + ATP = (6R)-5,10-methenyltetrahydrofolate + ADP + phosphate</text>
        <dbReference type="Rhea" id="RHEA:10488"/>
        <dbReference type="ChEBI" id="CHEBI:30616"/>
        <dbReference type="ChEBI" id="CHEBI:43474"/>
        <dbReference type="ChEBI" id="CHEBI:57455"/>
        <dbReference type="ChEBI" id="CHEBI:57457"/>
        <dbReference type="ChEBI" id="CHEBI:456216"/>
        <dbReference type="EC" id="6.3.3.2"/>
    </reaction>
</comment>
<dbReference type="NCBIfam" id="TIGR02727">
    <property type="entry name" value="MTHFS_bact"/>
    <property type="match status" value="1"/>
</dbReference>
<feature type="region of interest" description="Disordered" evidence="5">
    <location>
        <begin position="1"/>
        <end position="70"/>
    </location>
</feature>
<comment type="cofactor">
    <cofactor evidence="4">
        <name>Mg(2+)</name>
        <dbReference type="ChEBI" id="CHEBI:18420"/>
    </cofactor>
</comment>
<dbReference type="Proteomes" id="UP001235712">
    <property type="component" value="Unassembled WGS sequence"/>
</dbReference>
<keyword evidence="6" id="KW-0436">Ligase</keyword>
<evidence type="ECO:0000256" key="2">
    <source>
        <dbReference type="ARBA" id="ARBA00022741"/>
    </source>
</evidence>
<evidence type="ECO:0000256" key="3">
    <source>
        <dbReference type="ARBA" id="ARBA00022840"/>
    </source>
</evidence>
<dbReference type="PANTHER" id="PTHR23407:SF1">
    <property type="entry name" value="5-FORMYLTETRAHYDROFOLATE CYCLO-LIGASE"/>
    <property type="match status" value="1"/>
</dbReference>
<dbReference type="InterPro" id="IPR002698">
    <property type="entry name" value="FTHF_cligase"/>
</dbReference>
<dbReference type="EMBL" id="JAUSQZ010000001">
    <property type="protein sequence ID" value="MDP9825754.1"/>
    <property type="molecule type" value="Genomic_DNA"/>
</dbReference>
<feature type="compositionally biased region" description="Basic and acidic residues" evidence="5">
    <location>
        <begin position="61"/>
        <end position="70"/>
    </location>
</feature>
<dbReference type="GO" id="GO:0030272">
    <property type="term" value="F:5-formyltetrahydrofolate cyclo-ligase activity"/>
    <property type="evidence" value="ECO:0007669"/>
    <property type="project" value="UniProtKB-EC"/>
</dbReference>
<dbReference type="Pfam" id="PF01812">
    <property type="entry name" value="5-FTHF_cyc-lig"/>
    <property type="match status" value="1"/>
</dbReference>
<organism evidence="6 7">
    <name type="scientific">Kineosporia succinea</name>
    <dbReference type="NCBI Taxonomy" id="84632"/>
    <lineage>
        <taxon>Bacteria</taxon>
        <taxon>Bacillati</taxon>
        <taxon>Actinomycetota</taxon>
        <taxon>Actinomycetes</taxon>
        <taxon>Kineosporiales</taxon>
        <taxon>Kineosporiaceae</taxon>
        <taxon>Kineosporia</taxon>
    </lineage>
</organism>
<evidence type="ECO:0000256" key="4">
    <source>
        <dbReference type="RuleBase" id="RU361279"/>
    </source>
</evidence>
<accession>A0ABT9NZ87</accession>
<dbReference type="PANTHER" id="PTHR23407">
    <property type="entry name" value="ATPASE INHIBITOR/5-FORMYLTETRAHYDROFOLATE CYCLO-LIGASE"/>
    <property type="match status" value="1"/>
</dbReference>
<feature type="region of interest" description="Disordered" evidence="5">
    <location>
        <begin position="215"/>
        <end position="242"/>
    </location>
</feature>
<dbReference type="InterPro" id="IPR024185">
    <property type="entry name" value="FTHF_cligase-like_sf"/>
</dbReference>
<protein>
    <recommendedName>
        <fullName evidence="4">5-formyltetrahydrofolate cyclo-ligase</fullName>
        <ecNumber evidence="4">6.3.3.2</ecNumber>
    </recommendedName>
</protein>
<keyword evidence="3 4" id="KW-0067">ATP-binding</keyword>
<gene>
    <name evidence="6" type="ORF">J2S57_001503</name>
</gene>
<evidence type="ECO:0000313" key="7">
    <source>
        <dbReference type="Proteomes" id="UP001235712"/>
    </source>
</evidence>
<feature type="compositionally biased region" description="Low complexity" evidence="5">
    <location>
        <begin position="27"/>
        <end position="40"/>
    </location>
</feature>